<accession>A0A0L6VJK2</accession>
<dbReference type="Proteomes" id="UP000037035">
    <property type="component" value="Unassembled WGS sequence"/>
</dbReference>
<dbReference type="VEuPathDB" id="FungiDB:VP01_14807g1"/>
<dbReference type="STRING" id="27349.A0A0L6VJK2"/>
<keyword evidence="3" id="KW-1185">Reference proteome</keyword>
<comment type="caution">
    <text evidence="2">The sequence shown here is derived from an EMBL/GenBank/DDBJ whole genome shotgun (WGS) entry which is preliminary data.</text>
</comment>
<proteinExistence type="predicted"/>
<evidence type="ECO:0000313" key="2">
    <source>
        <dbReference type="EMBL" id="KNZ60928.1"/>
    </source>
</evidence>
<feature type="region of interest" description="Disordered" evidence="1">
    <location>
        <begin position="1"/>
        <end position="31"/>
    </location>
</feature>
<name>A0A0L6VJK2_9BASI</name>
<dbReference type="EMBL" id="LAVV01005339">
    <property type="protein sequence ID" value="KNZ60928.1"/>
    <property type="molecule type" value="Genomic_DNA"/>
</dbReference>
<organism evidence="2 3">
    <name type="scientific">Puccinia sorghi</name>
    <dbReference type="NCBI Taxonomy" id="27349"/>
    <lineage>
        <taxon>Eukaryota</taxon>
        <taxon>Fungi</taxon>
        <taxon>Dikarya</taxon>
        <taxon>Basidiomycota</taxon>
        <taxon>Pucciniomycotina</taxon>
        <taxon>Pucciniomycetes</taxon>
        <taxon>Pucciniales</taxon>
        <taxon>Pucciniaceae</taxon>
        <taxon>Puccinia</taxon>
    </lineage>
</organism>
<dbReference type="AlphaFoldDB" id="A0A0L6VJK2"/>
<protein>
    <submittedName>
        <fullName evidence="2">Uncharacterized protein</fullName>
    </submittedName>
</protein>
<evidence type="ECO:0000313" key="3">
    <source>
        <dbReference type="Proteomes" id="UP000037035"/>
    </source>
</evidence>
<reference evidence="2 3" key="1">
    <citation type="submission" date="2015-08" db="EMBL/GenBank/DDBJ databases">
        <title>Next Generation Sequencing and Analysis of the Genome of Puccinia sorghi L Schw, the Causal Agent of Maize Common Rust.</title>
        <authorList>
            <person name="Rochi L."/>
            <person name="Burguener G."/>
            <person name="Darino M."/>
            <person name="Turjanski A."/>
            <person name="Kreff E."/>
            <person name="Dieguez M.J."/>
            <person name="Sacco F."/>
        </authorList>
    </citation>
    <scope>NUCLEOTIDE SEQUENCE [LARGE SCALE GENOMIC DNA]</scope>
    <source>
        <strain evidence="2 3">RO10H11247</strain>
    </source>
</reference>
<sequence>MKDEETTSTPFNKATTNPLSGPRSAMDEDVKSDIPARALVALAYSPSRTKESNKGAAIAHPIKLLQSTSGKQVIQPLKSLFLPTLLEYGAPFGSKPSLQSSRLPATLPGLDSCQSQSNLTGHVCSSDGRYPLGEAMQ</sequence>
<gene>
    <name evidence="2" type="ORF">VP01_14807g1</name>
</gene>
<evidence type="ECO:0000256" key="1">
    <source>
        <dbReference type="SAM" id="MobiDB-lite"/>
    </source>
</evidence>
<feature type="region of interest" description="Disordered" evidence="1">
    <location>
        <begin position="118"/>
        <end position="137"/>
    </location>
</feature>
<feature type="compositionally biased region" description="Polar residues" evidence="1">
    <location>
        <begin position="7"/>
        <end position="19"/>
    </location>
</feature>